<name>A0A939EVX3_9BACT</name>
<comment type="caution">
    <text evidence="2">The sequence shown here is derived from an EMBL/GenBank/DDBJ whole genome shotgun (WGS) entry which is preliminary data.</text>
</comment>
<reference evidence="2" key="1">
    <citation type="submission" date="2021-03" db="EMBL/GenBank/DDBJ databases">
        <authorList>
            <person name="Kim M.K."/>
        </authorList>
    </citation>
    <scope>NUCLEOTIDE SEQUENCE</scope>
    <source>
        <strain evidence="2">BT186</strain>
    </source>
</reference>
<evidence type="ECO:0000313" key="3">
    <source>
        <dbReference type="Proteomes" id="UP000664144"/>
    </source>
</evidence>
<evidence type="ECO:0000313" key="2">
    <source>
        <dbReference type="EMBL" id="MBO0358413.1"/>
    </source>
</evidence>
<keyword evidence="1" id="KW-1133">Transmembrane helix</keyword>
<dbReference type="RefSeq" id="WP_206984346.1">
    <property type="nucleotide sequence ID" value="NZ_JAFLQZ010000005.1"/>
</dbReference>
<feature type="transmembrane region" description="Helical" evidence="1">
    <location>
        <begin position="139"/>
        <end position="157"/>
    </location>
</feature>
<dbReference type="EMBL" id="JAFLQZ010000005">
    <property type="protein sequence ID" value="MBO0358413.1"/>
    <property type="molecule type" value="Genomic_DNA"/>
</dbReference>
<organism evidence="2 3">
    <name type="scientific">Hymenobacter telluris</name>
    <dbReference type="NCBI Taxonomy" id="2816474"/>
    <lineage>
        <taxon>Bacteria</taxon>
        <taxon>Pseudomonadati</taxon>
        <taxon>Bacteroidota</taxon>
        <taxon>Cytophagia</taxon>
        <taxon>Cytophagales</taxon>
        <taxon>Hymenobacteraceae</taxon>
        <taxon>Hymenobacter</taxon>
    </lineage>
</organism>
<dbReference type="AlphaFoldDB" id="A0A939EVX3"/>
<feature type="transmembrane region" description="Helical" evidence="1">
    <location>
        <begin position="195"/>
        <end position="214"/>
    </location>
</feature>
<evidence type="ECO:0000256" key="1">
    <source>
        <dbReference type="SAM" id="Phobius"/>
    </source>
</evidence>
<dbReference type="Pfam" id="PF14107">
    <property type="entry name" value="DUF4280"/>
    <property type="match status" value="1"/>
</dbReference>
<dbReference type="Pfam" id="PF14431">
    <property type="entry name" value="YwqJ-deaminase"/>
    <property type="match status" value="1"/>
</dbReference>
<keyword evidence="1" id="KW-0472">Membrane</keyword>
<accession>A0A939EVX3</accession>
<keyword evidence="3" id="KW-1185">Reference proteome</keyword>
<feature type="transmembrane region" description="Helical" evidence="1">
    <location>
        <begin position="252"/>
        <end position="272"/>
    </location>
</feature>
<protein>
    <submittedName>
        <fullName evidence="2">DUF4280 domain-containing protein</fullName>
    </submittedName>
</protein>
<proteinExistence type="predicted"/>
<dbReference type="InterPro" id="IPR025968">
    <property type="entry name" value="YwqJ_deaminase"/>
</dbReference>
<dbReference type="Proteomes" id="UP000664144">
    <property type="component" value="Unassembled WGS sequence"/>
</dbReference>
<sequence>MASEGDKYITSSAWLRCDKGATPGPLMATSKTVKLYGQDWATQVDAVPLVNIPSFGMCMVTRTPCAPLTALWTNVMETVSVQGQKPLLDVSTCRCTVGGVIKIFFTQQAALAAGPAPLSQEDAAAEQEAKEEAEFWGNVGKGLLIAAAVVGTAAIIVGSGGAALAVLGAAAATGAAVGGVGGAVAGGITGGAEGAVSGFFQGAVFGALGGIAVASGAGVVAGALAVGAAGAGVASLGFLGKAYYYNPSRENGLVLVGAGAGMIAGGLTAKGIGSARSAAIRSGSLSEGIANLVKSVQEEALNRVANLSVNRRGPCYSGVYDPLTKQTHYGENFNISKPAGRAAYTKFYEEAHPVVKNRIDAQNEALRNGTATAKETAGTPGAHSEVVALDKTLKAREAYTGRPATEADLADFHLHNRSTMNATAGQPMNRCDNCRNITDGVNTIDHN</sequence>
<gene>
    <name evidence="2" type="ORF">J0X19_10695</name>
</gene>
<dbReference type="InterPro" id="IPR025460">
    <property type="entry name" value="DUF4280"/>
</dbReference>
<keyword evidence="1" id="KW-0812">Transmembrane</keyword>
<feature type="transmembrane region" description="Helical" evidence="1">
    <location>
        <begin position="220"/>
        <end position="240"/>
    </location>
</feature>
<feature type="transmembrane region" description="Helical" evidence="1">
    <location>
        <begin position="163"/>
        <end position="188"/>
    </location>
</feature>